<dbReference type="EMBL" id="CP030140">
    <property type="protein sequence ID" value="AWX69743.1"/>
    <property type="molecule type" value="Genomic_DNA"/>
</dbReference>
<dbReference type="RefSeq" id="WP_033178870.1">
    <property type="nucleotide sequence ID" value="NZ_CP030140.1"/>
</dbReference>
<dbReference type="GO" id="GO:0005829">
    <property type="term" value="C:cytosol"/>
    <property type="evidence" value="ECO:0007669"/>
    <property type="project" value="TreeGrafter"/>
</dbReference>
<comment type="subcellular location">
    <subcellularLocation>
        <location evidence="3">Cytoplasm</location>
    </subcellularLocation>
    <text evidence="3">The tmRNA-SmpB complex associates with stalled 70S ribosomes.</text>
</comment>
<dbReference type="KEGG" id="mane:DP065_00385"/>
<evidence type="ECO:0000313" key="5">
    <source>
        <dbReference type="Proteomes" id="UP000250218"/>
    </source>
</evidence>
<dbReference type="GO" id="GO:0070930">
    <property type="term" value="P:trans-translation-dependent protein tagging"/>
    <property type="evidence" value="ECO:0007669"/>
    <property type="project" value="TreeGrafter"/>
</dbReference>
<dbReference type="HAMAP" id="MF_00023">
    <property type="entry name" value="SmpB"/>
    <property type="match status" value="1"/>
</dbReference>
<keyword evidence="5" id="KW-1185">Reference proteome</keyword>
<dbReference type="SUPFAM" id="SSF74982">
    <property type="entry name" value="Small protein B (SmpB)"/>
    <property type="match status" value="1"/>
</dbReference>
<dbReference type="InterPro" id="IPR000037">
    <property type="entry name" value="SsrA-bd_prot"/>
</dbReference>
<dbReference type="GO" id="GO:0070929">
    <property type="term" value="P:trans-translation"/>
    <property type="evidence" value="ECO:0007669"/>
    <property type="project" value="UniProtKB-UniRule"/>
</dbReference>
<protein>
    <recommendedName>
        <fullName evidence="3">SsrA-binding protein</fullName>
    </recommendedName>
    <alternativeName>
        <fullName evidence="3">Small protein B</fullName>
    </alternativeName>
</protein>
<keyword evidence="2 3" id="KW-0694">RNA-binding</keyword>
<name>A0A2Z4NDS4_9BACT</name>
<dbReference type="Proteomes" id="UP000250218">
    <property type="component" value="Chromosome"/>
</dbReference>
<comment type="function">
    <text evidence="3">Required for rescue of stalled ribosomes mediated by trans-translation. Binds to transfer-messenger RNA (tmRNA), required for stable association of tmRNA with ribosomes. tmRNA and SmpB together mimic tRNA shape, replacing the anticodon stem-loop with SmpB. tmRNA is encoded by the ssrA gene; the 2 termini fold to resemble tRNA(Ala) and it encodes a 'tag peptide', a short internal open reading frame. During trans-translation Ala-aminoacylated tmRNA acts like a tRNA, entering the A-site of stalled ribosomes, displacing the stalled mRNA. The ribosome then switches to translate the ORF on the tmRNA; the nascent peptide is terminated with the 'tag peptide' encoded by the tmRNA and targeted for degradation. The ribosome is freed to recommence translation, which seems to be the essential function of trans-translation.</text>
</comment>
<dbReference type="Gene3D" id="2.40.280.10">
    <property type="match status" value="1"/>
</dbReference>
<dbReference type="PANTHER" id="PTHR30308:SF2">
    <property type="entry name" value="SSRA-BINDING PROTEIN"/>
    <property type="match status" value="1"/>
</dbReference>
<evidence type="ECO:0000256" key="2">
    <source>
        <dbReference type="ARBA" id="ARBA00022884"/>
    </source>
</evidence>
<comment type="similarity">
    <text evidence="3">Belongs to the SmpB family.</text>
</comment>
<dbReference type="AlphaFoldDB" id="A0A2Z4NDS4"/>
<dbReference type="NCBIfam" id="NF003843">
    <property type="entry name" value="PRK05422.1"/>
    <property type="match status" value="1"/>
</dbReference>
<dbReference type="CDD" id="cd09294">
    <property type="entry name" value="SmpB"/>
    <property type="match status" value="1"/>
</dbReference>
<evidence type="ECO:0000313" key="4">
    <source>
        <dbReference type="EMBL" id="AWX69743.1"/>
    </source>
</evidence>
<gene>
    <name evidence="3" type="primary">smpB</name>
    <name evidence="4" type="ORF">DP065_00385</name>
</gene>
<evidence type="ECO:0000256" key="3">
    <source>
        <dbReference type="HAMAP-Rule" id="MF_00023"/>
    </source>
</evidence>
<dbReference type="NCBIfam" id="TIGR00086">
    <property type="entry name" value="smpB"/>
    <property type="match status" value="1"/>
</dbReference>
<dbReference type="GO" id="GO:0003723">
    <property type="term" value="F:RNA binding"/>
    <property type="evidence" value="ECO:0007669"/>
    <property type="project" value="UniProtKB-UniRule"/>
</dbReference>
<proteinExistence type="inferred from homology"/>
<dbReference type="Pfam" id="PF01668">
    <property type="entry name" value="SmpB"/>
    <property type="match status" value="1"/>
</dbReference>
<accession>A0A2Z4NDS4</accession>
<dbReference type="PANTHER" id="PTHR30308">
    <property type="entry name" value="TMRNA-BINDING COMPONENT OF TRANS-TRANSLATION TAGGING COMPLEX"/>
    <property type="match status" value="1"/>
</dbReference>
<keyword evidence="1 3" id="KW-0963">Cytoplasm</keyword>
<dbReference type="InterPro" id="IPR023620">
    <property type="entry name" value="SmpB"/>
</dbReference>
<organism evidence="4 5">
    <name type="scientific">[Mycoplasma] anseris</name>
    <dbReference type="NCBI Taxonomy" id="92400"/>
    <lineage>
        <taxon>Bacteria</taxon>
        <taxon>Bacillati</taxon>
        <taxon>Mycoplasmatota</taxon>
        <taxon>Mycoplasmoidales</taxon>
        <taxon>Metamycoplasmataceae</taxon>
        <taxon>Metamycoplasma</taxon>
    </lineage>
</organism>
<reference evidence="5" key="1">
    <citation type="submission" date="2018-06" db="EMBL/GenBank/DDBJ databases">
        <title>Complete genome sequences of Mycoplasma anatis, M. anseris and M. cloacale type strains.</title>
        <authorList>
            <person name="Grozner D."/>
            <person name="Forro B."/>
            <person name="Sulyok K.M."/>
            <person name="Marton S."/>
            <person name="Kreizinger Z."/>
            <person name="Banyai K."/>
            <person name="Gyuranecz M."/>
        </authorList>
    </citation>
    <scope>NUCLEOTIDE SEQUENCE [LARGE SCALE GENOMIC DNA]</scope>
    <source>
        <strain evidence="5">ATCC 49234</strain>
    </source>
</reference>
<evidence type="ECO:0000256" key="1">
    <source>
        <dbReference type="ARBA" id="ARBA00022490"/>
    </source>
</evidence>
<dbReference type="InterPro" id="IPR020081">
    <property type="entry name" value="SsrA-bd_prot_CS"/>
</dbReference>
<sequence>MTNLIVKNKINRSEYDIHSSYECGISLLGWEVKSIRAKNVKLDNAFCSISNKNELFLNNCNISQYMLVKCEPTRTRKLLMHKHEILKIKNLQDRLGLILIPMSLYWSENHIKLEISLAKRLRKFDKREKIKKLEAERSIKKNMF</sequence>
<dbReference type="PROSITE" id="PS01317">
    <property type="entry name" value="SSRP"/>
    <property type="match status" value="1"/>
</dbReference>